<dbReference type="InterPro" id="IPR036930">
    <property type="entry name" value="WGR_dom_sf"/>
</dbReference>
<feature type="region of interest" description="Disordered" evidence="1">
    <location>
        <begin position="67"/>
        <end position="89"/>
    </location>
</feature>
<reference evidence="4 5" key="1">
    <citation type="journal article" date="2012" name="BMC Genomics">
        <title>Sequencing the genome of Marssonina brunnea reveals fungus-poplar co-evolution.</title>
        <authorList>
            <person name="Zhu S."/>
            <person name="Cao Y.-Z."/>
            <person name="Jiang C."/>
            <person name="Tan B.-Y."/>
            <person name="Wang Z."/>
            <person name="Feng S."/>
            <person name="Zhang L."/>
            <person name="Su X.-H."/>
            <person name="Brejova B."/>
            <person name="Vinar T."/>
            <person name="Xu M."/>
            <person name="Wang M.-X."/>
            <person name="Zhang S.-G."/>
            <person name="Huang M.-R."/>
            <person name="Wu R."/>
            <person name="Zhou Y."/>
        </authorList>
    </citation>
    <scope>NUCLEOTIDE SEQUENCE [LARGE SCALE GENOMIC DNA]</scope>
    <source>
        <strain evidence="4 5">MB_m1</strain>
    </source>
</reference>
<dbReference type="eggNOG" id="ENOG502QQZ5">
    <property type="taxonomic scope" value="Eukaryota"/>
</dbReference>
<evidence type="ECO:0000313" key="5">
    <source>
        <dbReference type="Proteomes" id="UP000006753"/>
    </source>
</evidence>
<dbReference type="EMBL" id="JH921447">
    <property type="protein sequence ID" value="EKD14011.1"/>
    <property type="molecule type" value="Genomic_DNA"/>
</dbReference>
<dbReference type="OrthoDB" id="342264at2759"/>
<evidence type="ECO:0000256" key="1">
    <source>
        <dbReference type="SAM" id="MobiDB-lite"/>
    </source>
</evidence>
<dbReference type="SUPFAM" id="SSF142921">
    <property type="entry name" value="WGR domain-like"/>
    <property type="match status" value="1"/>
</dbReference>
<gene>
    <name evidence="4" type="ORF">MBM_07688</name>
</gene>
<keyword evidence="5" id="KW-1185">Reference proteome</keyword>
<evidence type="ECO:0000259" key="2">
    <source>
        <dbReference type="PROSITE" id="PS50172"/>
    </source>
</evidence>
<protein>
    <submittedName>
        <fullName evidence="4">Brct domain containing protein</fullName>
    </submittedName>
</protein>
<organism evidence="4 5">
    <name type="scientific">Marssonina brunnea f. sp. multigermtubi (strain MB_m1)</name>
    <name type="common">Marssonina leaf spot fungus</name>
    <dbReference type="NCBI Taxonomy" id="1072389"/>
    <lineage>
        <taxon>Eukaryota</taxon>
        <taxon>Fungi</taxon>
        <taxon>Dikarya</taxon>
        <taxon>Ascomycota</taxon>
        <taxon>Pezizomycotina</taxon>
        <taxon>Leotiomycetes</taxon>
        <taxon>Helotiales</taxon>
        <taxon>Drepanopezizaceae</taxon>
        <taxon>Drepanopeziza</taxon>
    </lineage>
</organism>
<dbReference type="InterPro" id="IPR036420">
    <property type="entry name" value="BRCT_dom_sf"/>
</dbReference>
<feature type="region of interest" description="Disordered" evidence="1">
    <location>
        <begin position="362"/>
        <end position="548"/>
    </location>
</feature>
<dbReference type="PROSITE" id="PS51977">
    <property type="entry name" value="WGR"/>
    <property type="match status" value="1"/>
</dbReference>
<dbReference type="InterPro" id="IPR008893">
    <property type="entry name" value="WGR_domain"/>
</dbReference>
<evidence type="ECO:0000313" key="4">
    <source>
        <dbReference type="EMBL" id="EKD14011.1"/>
    </source>
</evidence>
<dbReference type="HOGENOM" id="CLU_497024_0_0_1"/>
<dbReference type="Gene3D" id="3.40.50.10190">
    <property type="entry name" value="BRCT domain"/>
    <property type="match status" value="1"/>
</dbReference>
<dbReference type="STRING" id="1072389.K1WMB7"/>
<name>K1WMB7_MARBU</name>
<dbReference type="Pfam" id="PF12738">
    <property type="entry name" value="PTCB-BRCT"/>
    <property type="match status" value="1"/>
</dbReference>
<proteinExistence type="predicted"/>
<feature type="compositionally biased region" description="Acidic residues" evidence="1">
    <location>
        <begin position="391"/>
        <end position="409"/>
    </location>
</feature>
<dbReference type="KEGG" id="mbe:MBM_07688"/>
<feature type="compositionally biased region" description="Polar residues" evidence="1">
    <location>
        <begin position="442"/>
        <end position="464"/>
    </location>
</feature>
<dbReference type="AlphaFoldDB" id="K1WMB7"/>
<sequence length="548" mass="61011">MQLLGLSEELAGLTSTINVSLYNIVPEQSQHHILRHCICPSTTAILKLHVNFSDYFKMPTRQSLIASRATSNNSKRAARTNAPIKEPAPAPLPIVQKVKSGRRMRQIFKGLTMTSVGTYPGSNKVLTGDDVRNFVTAHGGIYEREVTAETTHLICSIEEYKKRPKHVCDAWQLGTERCKIVVFDWLEDCLVRKQKLLLSTRPYTLDRTIMQLRKRNAKDMTEYRKKFEDGVKVSKELCDNRLYHVYYDADAFEYKVMLSRFRLDGSTMIEKYTLFLFESHAKAPPLYMFGAKFSRTHRPTSYYREDCHPMVFSTAFNCFKKFFREKSGVDWDLRLERLSPKTDAHGNEKVFFKYSPPAGGRPVGLLPPGYVRPDDRPLAQPVDAKAADIIEVYDTDSEADSDNDGDGDESGSASSQTPTQTSASSSDHTDESGSISSSSSSNTARPDNYNYDQNRNPNTDNNAGNDKGSIISISSDTSSGEGSASSENGIASTFGSGNSGSDNMSSSELGEGEQRAKEQGVSYGQALAAKPVSISSDEEMMQNPMYWQ</sequence>
<feature type="compositionally biased region" description="Low complexity" evidence="1">
    <location>
        <begin position="468"/>
        <end position="507"/>
    </location>
</feature>
<feature type="compositionally biased region" description="Low complexity" evidence="1">
    <location>
        <begin position="410"/>
        <end position="441"/>
    </location>
</feature>
<feature type="domain" description="BRCT" evidence="2">
    <location>
        <begin position="103"/>
        <end position="203"/>
    </location>
</feature>
<dbReference type="InParanoid" id="K1WMB7"/>
<accession>K1WMB7</accession>
<dbReference type="InterPro" id="IPR001357">
    <property type="entry name" value="BRCT_dom"/>
</dbReference>
<dbReference type="Proteomes" id="UP000006753">
    <property type="component" value="Unassembled WGS sequence"/>
</dbReference>
<dbReference type="PROSITE" id="PS50172">
    <property type="entry name" value="BRCT"/>
    <property type="match status" value="1"/>
</dbReference>
<dbReference type="OMA" id="VTHFICT"/>
<feature type="domain" description="WGR" evidence="3">
    <location>
        <begin position="242"/>
        <end position="345"/>
    </location>
</feature>
<dbReference type="SUPFAM" id="SSF52113">
    <property type="entry name" value="BRCT domain"/>
    <property type="match status" value="1"/>
</dbReference>
<dbReference type="GeneID" id="18763623"/>
<evidence type="ECO:0000259" key="3">
    <source>
        <dbReference type="PROSITE" id="PS51977"/>
    </source>
</evidence>